<dbReference type="EMBL" id="BAAANH010000001">
    <property type="protein sequence ID" value="GAA1749977.1"/>
    <property type="molecule type" value="Genomic_DNA"/>
</dbReference>
<name>A0ABN2K9E6_9MICO</name>
<comment type="caution">
    <text evidence="2">The sequence shown here is derived from an EMBL/GenBank/DDBJ whole genome shotgun (WGS) entry which is preliminary data.</text>
</comment>
<proteinExistence type="predicted"/>
<protein>
    <recommendedName>
        <fullName evidence="4">Aldehyde dehydrogenase</fullName>
    </recommendedName>
</protein>
<evidence type="ECO:0000313" key="2">
    <source>
        <dbReference type="EMBL" id="GAA1749977.1"/>
    </source>
</evidence>
<evidence type="ECO:0000256" key="1">
    <source>
        <dbReference type="SAM" id="MobiDB-lite"/>
    </source>
</evidence>
<dbReference type="Pfam" id="PF03860">
    <property type="entry name" value="Csp"/>
    <property type="match status" value="1"/>
</dbReference>
<gene>
    <name evidence="2" type="ORF">GCM10009747_04120</name>
</gene>
<evidence type="ECO:0008006" key="4">
    <source>
        <dbReference type="Google" id="ProtNLM"/>
    </source>
</evidence>
<dbReference type="Proteomes" id="UP001500506">
    <property type="component" value="Unassembled WGS sequence"/>
</dbReference>
<reference evidence="2 3" key="1">
    <citation type="journal article" date="2019" name="Int. J. Syst. Evol. Microbiol.">
        <title>The Global Catalogue of Microorganisms (GCM) 10K type strain sequencing project: providing services to taxonomists for standard genome sequencing and annotation.</title>
        <authorList>
            <consortium name="The Broad Institute Genomics Platform"/>
            <consortium name="The Broad Institute Genome Sequencing Center for Infectious Disease"/>
            <person name="Wu L."/>
            <person name="Ma J."/>
        </authorList>
    </citation>
    <scope>NUCLEOTIDE SEQUENCE [LARGE SCALE GENOMIC DNA]</scope>
    <source>
        <strain evidence="2 3">JCM 14319</strain>
    </source>
</reference>
<accession>A0ABN2K9E6</accession>
<feature type="region of interest" description="Disordered" evidence="1">
    <location>
        <begin position="1"/>
        <end position="49"/>
    </location>
</feature>
<sequence length="196" mass="21127">MSRHPAPRLTAQLHENVTRAPSGAEDCGVAWPHQGLPSPPPAPSTLGRPEQWSVQMNMTMDMMKGAMSSSEMPMKGMDPAMMQECLEALSACAQACIMCADADAGEGMGRCAAMCSNCADMCDTMMRMMLRMNGMDLAVMSSMMQTTIMMCRACSAECMMHAEMSEHCRMCAMACDQAAMALEKMMGSMSEAMPVA</sequence>
<keyword evidence="3" id="KW-1185">Reference proteome</keyword>
<evidence type="ECO:0000313" key="3">
    <source>
        <dbReference type="Proteomes" id="UP001500506"/>
    </source>
</evidence>
<dbReference type="Gene3D" id="1.20.1270.360">
    <property type="match status" value="1"/>
</dbReference>
<organism evidence="2 3">
    <name type="scientific">Agromyces humatus</name>
    <dbReference type="NCBI Taxonomy" id="279573"/>
    <lineage>
        <taxon>Bacteria</taxon>
        <taxon>Bacillati</taxon>
        <taxon>Actinomycetota</taxon>
        <taxon>Actinomycetes</taxon>
        <taxon>Micrococcales</taxon>
        <taxon>Microbacteriaceae</taxon>
        <taxon>Agromyces</taxon>
    </lineage>
</organism>
<dbReference type="InterPro" id="IPR005560">
    <property type="entry name" value="Csp_YhjQ"/>
</dbReference>